<name>A0A545SXZ8_9PROT</name>
<protein>
    <submittedName>
        <fullName evidence="1">Uncharacterized protein</fullName>
    </submittedName>
</protein>
<reference evidence="1 2" key="1">
    <citation type="submission" date="2019-06" db="EMBL/GenBank/DDBJ databases">
        <title>Whole genome sequence for Rhodospirillaceae sp. R148.</title>
        <authorList>
            <person name="Wang G."/>
        </authorList>
    </citation>
    <scope>NUCLEOTIDE SEQUENCE [LARGE SCALE GENOMIC DNA]</scope>
    <source>
        <strain evidence="1 2">R148</strain>
    </source>
</reference>
<evidence type="ECO:0000313" key="1">
    <source>
        <dbReference type="EMBL" id="TQV69837.1"/>
    </source>
</evidence>
<gene>
    <name evidence="1" type="ORF">FKG95_28580</name>
</gene>
<keyword evidence="2" id="KW-1185">Reference proteome</keyword>
<evidence type="ECO:0000313" key="2">
    <source>
        <dbReference type="Proteomes" id="UP000315252"/>
    </source>
</evidence>
<dbReference type="AlphaFoldDB" id="A0A545SXZ8"/>
<proteinExistence type="predicted"/>
<dbReference type="EMBL" id="VHSH01000020">
    <property type="protein sequence ID" value="TQV69837.1"/>
    <property type="molecule type" value="Genomic_DNA"/>
</dbReference>
<comment type="caution">
    <text evidence="1">The sequence shown here is derived from an EMBL/GenBank/DDBJ whole genome shotgun (WGS) entry which is preliminary data.</text>
</comment>
<organism evidence="1 2">
    <name type="scientific">Denitrobaculum tricleocarpae</name>
    <dbReference type="NCBI Taxonomy" id="2591009"/>
    <lineage>
        <taxon>Bacteria</taxon>
        <taxon>Pseudomonadati</taxon>
        <taxon>Pseudomonadota</taxon>
        <taxon>Alphaproteobacteria</taxon>
        <taxon>Rhodospirillales</taxon>
        <taxon>Rhodospirillaceae</taxon>
        <taxon>Denitrobaculum</taxon>
    </lineage>
</organism>
<dbReference type="RefSeq" id="WP_142899888.1">
    <property type="nucleotide sequence ID" value="NZ_ML660071.1"/>
</dbReference>
<sequence>MLAALTMFLNVELAVAADKQTQWKNKFRYQQRLEETITSMEKSLAALEEIQQEALPNVPLGGVARTVVPKQLKFVRVKLRNLDPDKMPEDTHATFEDLKERYQSVRVFFANKEKEVASPAQQFVRRLYENLEDLEASAETGASESMSEEARLLMIWDTARNVARVQEHDANYPLQEALERFEPHAEEYVVAKQQLLEIQPGAEQQQHALYYLGLAQKRIENGVPPHDAKLKQFLKRAEGLIKESRELAPSYYNPEHMDEKLEEFRDYTIVPELESTEPT</sequence>
<dbReference type="Proteomes" id="UP000315252">
    <property type="component" value="Unassembled WGS sequence"/>
</dbReference>
<accession>A0A545SXZ8</accession>